<dbReference type="STRING" id="299467.A0A443RXR1"/>
<evidence type="ECO:0000259" key="11">
    <source>
        <dbReference type="PROSITE" id="PS50011"/>
    </source>
</evidence>
<dbReference type="GO" id="GO:0005524">
    <property type="term" value="F:ATP binding"/>
    <property type="evidence" value="ECO:0007669"/>
    <property type="project" value="UniProtKB-UniRule"/>
</dbReference>
<organism evidence="13 14">
    <name type="scientific">Leptotrombidium deliense</name>
    <dbReference type="NCBI Taxonomy" id="299467"/>
    <lineage>
        <taxon>Eukaryota</taxon>
        <taxon>Metazoa</taxon>
        <taxon>Ecdysozoa</taxon>
        <taxon>Arthropoda</taxon>
        <taxon>Chelicerata</taxon>
        <taxon>Arachnida</taxon>
        <taxon>Acari</taxon>
        <taxon>Acariformes</taxon>
        <taxon>Trombidiformes</taxon>
        <taxon>Prostigmata</taxon>
        <taxon>Anystina</taxon>
        <taxon>Parasitengona</taxon>
        <taxon>Trombiculoidea</taxon>
        <taxon>Trombiculidae</taxon>
        <taxon>Leptotrombidium</taxon>
    </lineage>
</organism>
<keyword evidence="5" id="KW-1015">Disulfide bond</keyword>
<dbReference type="FunFam" id="3.30.200.20:FF:000384">
    <property type="entry name" value="Receptor protein-tyrosine kinase"/>
    <property type="match status" value="1"/>
</dbReference>
<evidence type="ECO:0000256" key="4">
    <source>
        <dbReference type="ARBA" id="ARBA00023136"/>
    </source>
</evidence>
<keyword evidence="2 10" id="KW-0812">Transmembrane</keyword>
<evidence type="ECO:0000313" key="13">
    <source>
        <dbReference type="EMBL" id="RWS19829.1"/>
    </source>
</evidence>
<dbReference type="Proteomes" id="UP000288716">
    <property type="component" value="Unassembled WGS sequence"/>
</dbReference>
<dbReference type="SMART" id="SM00409">
    <property type="entry name" value="IG"/>
    <property type="match status" value="1"/>
</dbReference>
<dbReference type="GO" id="GO:0043235">
    <property type="term" value="C:receptor complex"/>
    <property type="evidence" value="ECO:0007669"/>
    <property type="project" value="TreeGrafter"/>
</dbReference>
<keyword evidence="8 9" id="KW-0547">Nucleotide-binding</keyword>
<evidence type="ECO:0000256" key="9">
    <source>
        <dbReference type="PROSITE-ProRule" id="PRU10141"/>
    </source>
</evidence>
<dbReference type="InterPro" id="IPR011009">
    <property type="entry name" value="Kinase-like_dom_sf"/>
</dbReference>
<dbReference type="InterPro" id="IPR017441">
    <property type="entry name" value="Protein_kinase_ATP_BS"/>
</dbReference>
<feature type="non-terminal residue" evidence="13">
    <location>
        <position position="371"/>
    </location>
</feature>
<dbReference type="SUPFAM" id="SSF56112">
    <property type="entry name" value="Protein kinase-like (PK-like)"/>
    <property type="match status" value="1"/>
</dbReference>
<protein>
    <submittedName>
        <fullName evidence="13">Vascular endothelial growth factor receptor-like protein</fullName>
    </submittedName>
</protein>
<dbReference type="PANTHER" id="PTHR24416:SF600">
    <property type="entry name" value="PDGF- AND VEGF-RECEPTOR RELATED, ISOFORM J"/>
    <property type="match status" value="1"/>
</dbReference>
<evidence type="ECO:0000259" key="12">
    <source>
        <dbReference type="PROSITE" id="PS50835"/>
    </source>
</evidence>
<evidence type="ECO:0000256" key="5">
    <source>
        <dbReference type="ARBA" id="ARBA00023157"/>
    </source>
</evidence>
<dbReference type="InterPro" id="IPR007110">
    <property type="entry name" value="Ig-like_dom"/>
</dbReference>
<dbReference type="PROSITE" id="PS00107">
    <property type="entry name" value="PROTEIN_KINASE_ATP"/>
    <property type="match status" value="1"/>
</dbReference>
<keyword evidence="3 10" id="KW-1133">Transmembrane helix</keyword>
<gene>
    <name evidence="13" type="ORF">B4U80_05556</name>
</gene>
<name>A0A443RXR1_9ACAR</name>
<keyword evidence="14" id="KW-1185">Reference proteome</keyword>
<evidence type="ECO:0000256" key="2">
    <source>
        <dbReference type="ARBA" id="ARBA00022692"/>
    </source>
</evidence>
<evidence type="ECO:0000256" key="3">
    <source>
        <dbReference type="ARBA" id="ARBA00022989"/>
    </source>
</evidence>
<dbReference type="InterPro" id="IPR013783">
    <property type="entry name" value="Ig-like_fold"/>
</dbReference>
<dbReference type="Pfam" id="PF07714">
    <property type="entry name" value="PK_Tyr_Ser-Thr"/>
    <property type="match status" value="1"/>
</dbReference>
<evidence type="ECO:0000256" key="1">
    <source>
        <dbReference type="ARBA" id="ARBA00004167"/>
    </source>
</evidence>
<dbReference type="InterPro" id="IPR003598">
    <property type="entry name" value="Ig_sub2"/>
</dbReference>
<dbReference type="PROSITE" id="PS50011">
    <property type="entry name" value="PROTEIN_KINASE_DOM"/>
    <property type="match status" value="1"/>
</dbReference>
<dbReference type="OrthoDB" id="535945at2759"/>
<dbReference type="VEuPathDB" id="VectorBase:LDEU012211"/>
<keyword evidence="4 10" id="KW-0472">Membrane</keyword>
<evidence type="ECO:0000256" key="7">
    <source>
        <dbReference type="ARBA" id="ARBA00023319"/>
    </source>
</evidence>
<dbReference type="InterPro" id="IPR001245">
    <property type="entry name" value="Ser-Thr/Tyr_kinase_cat_dom"/>
</dbReference>
<feature type="binding site" evidence="8">
    <location>
        <begin position="204"/>
        <end position="211"/>
    </location>
    <ligand>
        <name>ATP</name>
        <dbReference type="ChEBI" id="CHEBI:30616"/>
    </ligand>
</feature>
<keyword evidence="7" id="KW-0393">Immunoglobulin domain</keyword>
<dbReference type="AlphaFoldDB" id="A0A443RXR1"/>
<keyword evidence="8 9" id="KW-0067">ATP-binding</keyword>
<accession>A0A443RXR1</accession>
<dbReference type="InterPro" id="IPR003599">
    <property type="entry name" value="Ig_sub"/>
</dbReference>
<sequence>RDHSEEYVLKVLTEEEPRIYQTNLKGQLIESAPSAQSYFYCRVDGRPRPTVAWYKNNKPLNTTLVSGIDLEEGGQKLFIRRLVASDSGRYECRVSNRLKTLMKFATLKVNTNEPIMGVGSIIGIVLFVIVGIVFVVLAIILGKKIRAERKQSREMGFITQNLLEHGALEMFNDDIPLDEQAELLPYEQCWEFPKERLKLGRTLGQGAFGRVVRAEAVGLEEGETSTTVAVKMLKERADFEQMKALVAELKIMIHLGKHLNIVNLLGAVTKNLDKGELMVIVEFCRCGNLREYLLARREYFVNQINPITGLIDNKVEIESEESEEPEVINDIIDNKVDVPKQDPRSYENLAQVSQVSTVNNYGYQMLPPKSS</sequence>
<dbReference type="GO" id="GO:0007169">
    <property type="term" value="P:cell surface receptor protein tyrosine kinase signaling pathway"/>
    <property type="evidence" value="ECO:0007669"/>
    <property type="project" value="TreeGrafter"/>
</dbReference>
<feature type="non-terminal residue" evidence="13">
    <location>
        <position position="1"/>
    </location>
</feature>
<dbReference type="GO" id="GO:0005886">
    <property type="term" value="C:plasma membrane"/>
    <property type="evidence" value="ECO:0007669"/>
    <property type="project" value="TreeGrafter"/>
</dbReference>
<dbReference type="GO" id="GO:0004714">
    <property type="term" value="F:transmembrane receptor protein tyrosine kinase activity"/>
    <property type="evidence" value="ECO:0007669"/>
    <property type="project" value="UniProtKB-ARBA"/>
</dbReference>
<feature type="domain" description="Protein kinase" evidence="11">
    <location>
        <begin position="197"/>
        <end position="371"/>
    </location>
</feature>
<dbReference type="SMART" id="SM00408">
    <property type="entry name" value="IGc2"/>
    <property type="match status" value="1"/>
</dbReference>
<keyword evidence="13" id="KW-0675">Receptor</keyword>
<dbReference type="PANTHER" id="PTHR24416">
    <property type="entry name" value="TYROSINE-PROTEIN KINASE RECEPTOR"/>
    <property type="match status" value="1"/>
</dbReference>
<dbReference type="PROSITE" id="PS50835">
    <property type="entry name" value="IG_LIKE"/>
    <property type="match status" value="1"/>
</dbReference>
<dbReference type="PIRSF" id="PIRSF000615">
    <property type="entry name" value="TyrPK_CSF1-R"/>
    <property type="match status" value="1"/>
</dbReference>
<feature type="transmembrane region" description="Helical" evidence="10">
    <location>
        <begin position="115"/>
        <end position="141"/>
    </location>
</feature>
<dbReference type="CDD" id="cd00096">
    <property type="entry name" value="Ig"/>
    <property type="match status" value="1"/>
</dbReference>
<reference evidence="13 14" key="1">
    <citation type="journal article" date="2018" name="Gigascience">
        <title>Genomes of trombidid mites reveal novel predicted allergens and laterally-transferred genes associated with secondary metabolism.</title>
        <authorList>
            <person name="Dong X."/>
            <person name="Chaisiri K."/>
            <person name="Xia D."/>
            <person name="Armstrong S.D."/>
            <person name="Fang Y."/>
            <person name="Donnelly M.J."/>
            <person name="Kadowaki T."/>
            <person name="McGarry J.W."/>
            <person name="Darby A.C."/>
            <person name="Makepeace B.L."/>
        </authorList>
    </citation>
    <scope>NUCLEOTIDE SEQUENCE [LARGE SCALE GENOMIC DNA]</scope>
    <source>
        <strain evidence="13">UoL-UT</strain>
    </source>
</reference>
<dbReference type="InterPro" id="IPR013098">
    <property type="entry name" value="Ig_I-set"/>
</dbReference>
<proteinExistence type="predicted"/>
<comment type="caution">
    <text evidence="13">The sequence shown here is derived from an EMBL/GenBank/DDBJ whole genome shotgun (WGS) entry which is preliminary data.</text>
</comment>
<feature type="domain" description="Ig-like" evidence="12">
    <location>
        <begin position="17"/>
        <end position="110"/>
    </location>
</feature>
<dbReference type="EMBL" id="NCKV01022402">
    <property type="protein sequence ID" value="RWS19829.1"/>
    <property type="molecule type" value="Genomic_DNA"/>
</dbReference>
<evidence type="ECO:0000256" key="10">
    <source>
        <dbReference type="SAM" id="Phobius"/>
    </source>
</evidence>
<evidence type="ECO:0000256" key="8">
    <source>
        <dbReference type="PIRSR" id="PIRSR000615-2"/>
    </source>
</evidence>
<evidence type="ECO:0000256" key="6">
    <source>
        <dbReference type="ARBA" id="ARBA00023180"/>
    </source>
</evidence>
<dbReference type="Gene3D" id="3.30.200.20">
    <property type="entry name" value="Phosphorylase Kinase, domain 1"/>
    <property type="match status" value="1"/>
</dbReference>
<feature type="binding site" evidence="8 9">
    <location>
        <position position="231"/>
    </location>
    <ligand>
        <name>ATP</name>
        <dbReference type="ChEBI" id="CHEBI:30616"/>
    </ligand>
</feature>
<dbReference type="InterPro" id="IPR050122">
    <property type="entry name" value="RTK"/>
</dbReference>
<comment type="subcellular location">
    <subcellularLocation>
        <location evidence="1">Membrane</location>
        <topology evidence="1">Single-pass membrane protein</topology>
    </subcellularLocation>
</comment>
<dbReference type="Pfam" id="PF07679">
    <property type="entry name" value="I-set"/>
    <property type="match status" value="1"/>
</dbReference>
<dbReference type="InterPro" id="IPR000719">
    <property type="entry name" value="Prot_kinase_dom"/>
</dbReference>
<dbReference type="InterPro" id="IPR036179">
    <property type="entry name" value="Ig-like_dom_sf"/>
</dbReference>
<dbReference type="Gene3D" id="2.60.40.10">
    <property type="entry name" value="Immunoglobulins"/>
    <property type="match status" value="1"/>
</dbReference>
<dbReference type="SUPFAM" id="SSF48726">
    <property type="entry name" value="Immunoglobulin"/>
    <property type="match status" value="1"/>
</dbReference>
<evidence type="ECO:0000313" key="14">
    <source>
        <dbReference type="Proteomes" id="UP000288716"/>
    </source>
</evidence>
<keyword evidence="6" id="KW-0325">Glycoprotein</keyword>